<protein>
    <submittedName>
        <fullName evidence="1">Uncharacterized protein</fullName>
    </submittedName>
</protein>
<proteinExistence type="predicted"/>
<accession>A0ABQ9C9B9</accession>
<evidence type="ECO:0000313" key="2">
    <source>
        <dbReference type="Proteomes" id="UP001141253"/>
    </source>
</evidence>
<dbReference type="EMBL" id="JAPFFI010000005">
    <property type="protein sequence ID" value="KAJ6394992.1"/>
    <property type="molecule type" value="Genomic_DNA"/>
</dbReference>
<keyword evidence="2" id="KW-1185">Reference proteome</keyword>
<reference evidence="1" key="2">
    <citation type="journal article" date="2023" name="Int. J. Mol. Sci.">
        <title>De Novo Assembly and Annotation of 11 Diverse Shrub Willow (Salix) Genomes Reveals Novel Gene Organization in Sex-Linked Regions.</title>
        <authorList>
            <person name="Hyden B."/>
            <person name="Feng K."/>
            <person name="Yates T.B."/>
            <person name="Jawdy S."/>
            <person name="Cereghino C."/>
            <person name="Smart L.B."/>
            <person name="Muchero W."/>
        </authorList>
    </citation>
    <scope>NUCLEOTIDE SEQUENCE</scope>
    <source>
        <tissue evidence="1">Shoot tip</tissue>
    </source>
</reference>
<sequence length="57" mass="6732">MDCLSRHAVIEISPRRLIKHLLPRPRRIRNQSRYRGRHNHAPNLKLLSSLQNIKSAL</sequence>
<evidence type="ECO:0000313" key="1">
    <source>
        <dbReference type="EMBL" id="KAJ6394992.1"/>
    </source>
</evidence>
<name>A0ABQ9C9B9_9ROSI</name>
<gene>
    <name evidence="1" type="ORF">OIU77_024078</name>
</gene>
<comment type="caution">
    <text evidence="1">The sequence shown here is derived from an EMBL/GenBank/DDBJ whole genome shotgun (WGS) entry which is preliminary data.</text>
</comment>
<dbReference type="Proteomes" id="UP001141253">
    <property type="component" value="Chromosome 1"/>
</dbReference>
<reference evidence="1" key="1">
    <citation type="submission" date="2022-10" db="EMBL/GenBank/DDBJ databases">
        <authorList>
            <person name="Hyden B.L."/>
            <person name="Feng K."/>
            <person name="Yates T."/>
            <person name="Jawdy S."/>
            <person name="Smart L.B."/>
            <person name="Muchero W."/>
        </authorList>
    </citation>
    <scope>NUCLEOTIDE SEQUENCE</scope>
    <source>
        <tissue evidence="1">Shoot tip</tissue>
    </source>
</reference>
<organism evidence="1 2">
    <name type="scientific">Salix suchowensis</name>
    <dbReference type="NCBI Taxonomy" id="1278906"/>
    <lineage>
        <taxon>Eukaryota</taxon>
        <taxon>Viridiplantae</taxon>
        <taxon>Streptophyta</taxon>
        <taxon>Embryophyta</taxon>
        <taxon>Tracheophyta</taxon>
        <taxon>Spermatophyta</taxon>
        <taxon>Magnoliopsida</taxon>
        <taxon>eudicotyledons</taxon>
        <taxon>Gunneridae</taxon>
        <taxon>Pentapetalae</taxon>
        <taxon>rosids</taxon>
        <taxon>fabids</taxon>
        <taxon>Malpighiales</taxon>
        <taxon>Salicaceae</taxon>
        <taxon>Saliceae</taxon>
        <taxon>Salix</taxon>
    </lineage>
</organism>